<feature type="transmembrane region" description="Helical" evidence="1">
    <location>
        <begin position="147"/>
        <end position="169"/>
    </location>
</feature>
<evidence type="ECO:0008006" key="4">
    <source>
        <dbReference type="Google" id="ProtNLM"/>
    </source>
</evidence>
<evidence type="ECO:0000313" key="2">
    <source>
        <dbReference type="EMBL" id="AZJ34093.1"/>
    </source>
</evidence>
<dbReference type="Proteomes" id="UP000274593">
    <property type="component" value="Chromosome"/>
</dbReference>
<dbReference type="EMBL" id="CP032548">
    <property type="protein sequence ID" value="AZJ34093.1"/>
    <property type="molecule type" value="Genomic_DNA"/>
</dbReference>
<organism evidence="2 3">
    <name type="scientific">Tenacibaculum singaporense</name>
    <dbReference type="NCBI Taxonomy" id="2358479"/>
    <lineage>
        <taxon>Bacteria</taxon>
        <taxon>Pseudomonadati</taxon>
        <taxon>Bacteroidota</taxon>
        <taxon>Flavobacteriia</taxon>
        <taxon>Flavobacteriales</taxon>
        <taxon>Flavobacteriaceae</taxon>
        <taxon>Tenacibaculum</taxon>
    </lineage>
</organism>
<protein>
    <recommendedName>
        <fullName evidence="4">YhhN-like protein</fullName>
    </recommendedName>
</protein>
<gene>
    <name evidence="2" type="ORF">D6T69_00540</name>
</gene>
<name>A0A3Q8RNB5_9FLAO</name>
<feature type="transmembrane region" description="Helical" evidence="1">
    <location>
        <begin position="175"/>
        <end position="194"/>
    </location>
</feature>
<reference evidence="2 3" key="1">
    <citation type="submission" date="2018-09" db="EMBL/GenBank/DDBJ databases">
        <title>Insights into the microbiota of Asian seabass (Lates calcarifer) with tenacibaculosis symptoms and description of sp. nov. Tenacibaculum singaporense.</title>
        <authorList>
            <person name="Miyake S."/>
            <person name="Soh M."/>
            <person name="Azman M.N."/>
            <person name="Ngoh S.Y."/>
            <person name="Orban L."/>
        </authorList>
    </citation>
    <scope>NUCLEOTIDE SEQUENCE [LARGE SCALE GENOMIC DNA]</scope>
    <source>
        <strain evidence="2 3">DSM 106434</strain>
    </source>
</reference>
<feature type="transmembrane region" description="Helical" evidence="1">
    <location>
        <begin position="87"/>
        <end position="103"/>
    </location>
</feature>
<keyword evidence="1" id="KW-0472">Membrane</keyword>
<feature type="transmembrane region" description="Helical" evidence="1">
    <location>
        <begin position="61"/>
        <end position="80"/>
    </location>
</feature>
<proteinExistence type="predicted"/>
<evidence type="ECO:0000313" key="3">
    <source>
        <dbReference type="Proteomes" id="UP000274593"/>
    </source>
</evidence>
<dbReference type="AlphaFoldDB" id="A0A3Q8RNB5"/>
<keyword evidence="1" id="KW-1133">Transmembrane helix</keyword>
<sequence>MKLDFFILFLQSGAAALSVFIYNKYKTKFLFLLMLFLGMTAVTEVYANYVKSKGGSSLNYYHLYVFIAFFLVSIIYLNIIKDRKKKKVFYFFGIGYTLFWIAIFFRRELFPYLIIFGNLLVSIYILLYLRELLLSDKILNYKKLPSFWVSVGFLIFYMSSIPFFTFYKYMIDRDLFFVLHILIIIMNLFIIYGLTCSEKEVKY</sequence>
<feature type="transmembrane region" description="Helical" evidence="1">
    <location>
        <begin position="29"/>
        <end position="49"/>
    </location>
</feature>
<accession>A0A3Q8RNB5</accession>
<feature type="transmembrane region" description="Helical" evidence="1">
    <location>
        <begin position="6"/>
        <end position="22"/>
    </location>
</feature>
<keyword evidence="1" id="KW-0812">Transmembrane</keyword>
<dbReference type="RefSeq" id="WP_125065951.1">
    <property type="nucleotide sequence ID" value="NZ_CP032548.1"/>
</dbReference>
<dbReference type="KEGG" id="tsig:D6T69_00540"/>
<feature type="transmembrane region" description="Helical" evidence="1">
    <location>
        <begin position="109"/>
        <end position="127"/>
    </location>
</feature>
<evidence type="ECO:0000256" key="1">
    <source>
        <dbReference type="SAM" id="Phobius"/>
    </source>
</evidence>
<keyword evidence="3" id="KW-1185">Reference proteome</keyword>